<keyword evidence="1" id="KW-1133">Transmembrane helix</keyword>
<proteinExistence type="predicted"/>
<dbReference type="GO" id="GO:0016020">
    <property type="term" value="C:membrane"/>
    <property type="evidence" value="ECO:0007669"/>
    <property type="project" value="TreeGrafter"/>
</dbReference>
<gene>
    <name evidence="3" type="ORF">HNR67_004859</name>
</gene>
<evidence type="ECO:0000313" key="3">
    <source>
        <dbReference type="EMBL" id="MBB4678741.1"/>
    </source>
</evidence>
<dbReference type="PANTHER" id="PTHR23028:SF53">
    <property type="entry name" value="ACYL_TRANSF_3 DOMAIN-CONTAINING PROTEIN"/>
    <property type="match status" value="1"/>
</dbReference>
<feature type="transmembrane region" description="Helical" evidence="1">
    <location>
        <begin position="12"/>
        <end position="29"/>
    </location>
</feature>
<evidence type="ECO:0000256" key="1">
    <source>
        <dbReference type="SAM" id="Phobius"/>
    </source>
</evidence>
<evidence type="ECO:0000313" key="4">
    <source>
        <dbReference type="Proteomes" id="UP000533598"/>
    </source>
</evidence>
<keyword evidence="1" id="KW-0812">Transmembrane</keyword>
<comment type="caution">
    <text evidence="3">The sequence shown here is derived from an EMBL/GenBank/DDBJ whole genome shotgun (WGS) entry which is preliminary data.</text>
</comment>
<reference evidence="3 4" key="1">
    <citation type="submission" date="2020-08" db="EMBL/GenBank/DDBJ databases">
        <title>Sequencing the genomes of 1000 actinobacteria strains.</title>
        <authorList>
            <person name="Klenk H.-P."/>
        </authorList>
    </citation>
    <scope>NUCLEOTIDE SEQUENCE [LARGE SCALE GENOMIC DNA]</scope>
    <source>
        <strain evidence="3 4">DSM 44230</strain>
    </source>
</reference>
<sequence length="353" mass="38961">MKPTTEFRQLPSLTGLRWVAALIVFLYHVRNFGYFDGPAGGVVHWAFDAGATGVSFFFILSGFVLAWSARPGEPVTTFWRRRFARIYPVHLVTAALAVLLGATLVPGLLPGSGNETAANLLLISSWWPDWWQALNPVSWSLVCEAFFYLCFPLLFVLLRKGSAAWLYGIAAAAVLVVLVLPFLGLALYSFPLARLPEFVLGVALGLLVRNGCWRGPGLDVAVGVTLVGYFLTAQVPGEFRFAACTVLGFALLLPAAAVADVTGAPSLWRRPALVRLGEWSFAFYMVHLLVLRLAEVVLGTAPRLPFWWALTAFVTVFAVSLLLSWLLYEQVEKPARRLLLRRWSTPRLKVVRA</sequence>
<keyword evidence="4" id="KW-1185">Reference proteome</keyword>
<feature type="transmembrane region" description="Helical" evidence="1">
    <location>
        <begin position="165"/>
        <end position="190"/>
    </location>
</feature>
<dbReference type="AlphaFoldDB" id="A0A7W7FU06"/>
<dbReference type="GO" id="GO:0009103">
    <property type="term" value="P:lipopolysaccharide biosynthetic process"/>
    <property type="evidence" value="ECO:0007669"/>
    <property type="project" value="TreeGrafter"/>
</dbReference>
<feature type="transmembrane region" description="Helical" evidence="1">
    <location>
        <begin position="137"/>
        <end position="158"/>
    </location>
</feature>
<name>A0A7W7FU06_9PSEU</name>
<feature type="transmembrane region" description="Helical" evidence="1">
    <location>
        <begin position="306"/>
        <end position="328"/>
    </location>
</feature>
<dbReference type="EMBL" id="JACHMH010000001">
    <property type="protein sequence ID" value="MBB4678741.1"/>
    <property type="molecule type" value="Genomic_DNA"/>
</dbReference>
<dbReference type="Proteomes" id="UP000533598">
    <property type="component" value="Unassembled WGS sequence"/>
</dbReference>
<feature type="domain" description="Acyltransferase 3" evidence="2">
    <location>
        <begin position="12"/>
        <end position="325"/>
    </location>
</feature>
<dbReference type="RefSeq" id="WP_185004576.1">
    <property type="nucleotide sequence ID" value="NZ_BAAAUI010000010.1"/>
</dbReference>
<keyword evidence="1" id="KW-0472">Membrane</keyword>
<feature type="transmembrane region" description="Helical" evidence="1">
    <location>
        <begin position="89"/>
        <end position="109"/>
    </location>
</feature>
<dbReference type="GO" id="GO:0016747">
    <property type="term" value="F:acyltransferase activity, transferring groups other than amino-acyl groups"/>
    <property type="evidence" value="ECO:0007669"/>
    <property type="project" value="InterPro"/>
</dbReference>
<dbReference type="InterPro" id="IPR050879">
    <property type="entry name" value="Acyltransferase_3"/>
</dbReference>
<organism evidence="3 4">
    <name type="scientific">Crossiella cryophila</name>
    <dbReference type="NCBI Taxonomy" id="43355"/>
    <lineage>
        <taxon>Bacteria</taxon>
        <taxon>Bacillati</taxon>
        <taxon>Actinomycetota</taxon>
        <taxon>Actinomycetes</taxon>
        <taxon>Pseudonocardiales</taxon>
        <taxon>Pseudonocardiaceae</taxon>
        <taxon>Crossiella</taxon>
    </lineage>
</organism>
<dbReference type="InterPro" id="IPR002656">
    <property type="entry name" value="Acyl_transf_3_dom"/>
</dbReference>
<dbReference type="Pfam" id="PF01757">
    <property type="entry name" value="Acyl_transf_3"/>
    <property type="match status" value="1"/>
</dbReference>
<feature type="transmembrane region" description="Helical" evidence="1">
    <location>
        <begin position="49"/>
        <end position="68"/>
    </location>
</feature>
<feature type="transmembrane region" description="Helical" evidence="1">
    <location>
        <begin position="239"/>
        <end position="261"/>
    </location>
</feature>
<protein>
    <submittedName>
        <fullName evidence="3">Peptidoglycan/LPS O-acetylase OafA/YrhL</fullName>
    </submittedName>
</protein>
<feature type="transmembrane region" description="Helical" evidence="1">
    <location>
        <begin position="273"/>
        <end position="294"/>
    </location>
</feature>
<dbReference type="PANTHER" id="PTHR23028">
    <property type="entry name" value="ACETYLTRANSFERASE"/>
    <property type="match status" value="1"/>
</dbReference>
<evidence type="ECO:0000259" key="2">
    <source>
        <dbReference type="Pfam" id="PF01757"/>
    </source>
</evidence>
<accession>A0A7W7FU06</accession>